<organism evidence="1">
    <name type="scientific">bioreactor metagenome</name>
    <dbReference type="NCBI Taxonomy" id="1076179"/>
    <lineage>
        <taxon>unclassified sequences</taxon>
        <taxon>metagenomes</taxon>
        <taxon>ecological metagenomes</taxon>
    </lineage>
</organism>
<name>A0A645A2E4_9ZZZZ</name>
<comment type="caution">
    <text evidence="1">The sequence shown here is derived from an EMBL/GenBank/DDBJ whole genome shotgun (WGS) entry which is preliminary data.</text>
</comment>
<dbReference type="AlphaFoldDB" id="A0A645A2E4"/>
<proteinExistence type="predicted"/>
<protein>
    <submittedName>
        <fullName evidence="1">Uncharacterized protein</fullName>
    </submittedName>
</protein>
<accession>A0A645A2E4</accession>
<dbReference type="InterPro" id="IPR046766">
    <property type="entry name" value="Bact_hydrolase"/>
</dbReference>
<dbReference type="Pfam" id="PF20603">
    <property type="entry name" value="Bact_hydrolase"/>
    <property type="match status" value="1"/>
</dbReference>
<dbReference type="EMBL" id="VSSQ01011534">
    <property type="protein sequence ID" value="MPM47086.1"/>
    <property type="molecule type" value="Genomic_DNA"/>
</dbReference>
<sequence>MDEQVCCPPFDPKPWQKKIVSFDHQKFVKVKVRTFNHMPLNFGSVMTKAQRQIEAAGAKVVDNIALSNHLSKWTMEVLIAVDKEVPGMKMATLTGKFLSNVYEGPFKDTALWCKDFERLAKEEGFVFSTWYMWYTTCPKCAKKYGKNYVVILGQ</sequence>
<evidence type="ECO:0000313" key="1">
    <source>
        <dbReference type="EMBL" id="MPM47086.1"/>
    </source>
</evidence>
<reference evidence="1" key="1">
    <citation type="submission" date="2019-08" db="EMBL/GenBank/DDBJ databases">
        <authorList>
            <person name="Kucharzyk K."/>
            <person name="Murdoch R.W."/>
            <person name="Higgins S."/>
            <person name="Loffler F."/>
        </authorList>
    </citation>
    <scope>NUCLEOTIDE SEQUENCE</scope>
</reference>
<gene>
    <name evidence="1" type="ORF">SDC9_93794</name>
</gene>